<evidence type="ECO:0000313" key="1">
    <source>
        <dbReference type="EMBL" id="CAA9344632.1"/>
    </source>
</evidence>
<sequence length="355" mass="38576">MTGSVGVLRSRARDAENDALAGVTGGRVGLAGVLTDLNRTAVPATVPGTVAAFAWDRKDSWSRRWWPQGITSSADATAGGTVDGRRVLVTSSYSKEIRRINKGARITVADVTDPSRVYYRHVLLVTAVLDDDGGVQLRPVRAHAGGLTWHGPHLHVAATHKGFLTFALDDIVAVPDTDQPDLLGRLPRGGMAGFGHRYVLPVRFVHRSRAEGTHAFRYSFLSLERSLSGHRLLAGEYARKDQSRRFLTYDLDPSTGLPTADDDGVSSATLLPGEGVERMQGAVRVGGRLHVTTSAGLHGRGSIWVGDPGSLLRFDRVLPPGPEDLCHWPAADQLWTQTEYPRQRLVLALDRSRFT</sequence>
<evidence type="ECO:0008006" key="2">
    <source>
        <dbReference type="Google" id="ProtNLM"/>
    </source>
</evidence>
<accession>A0A6J4LY81</accession>
<gene>
    <name evidence="1" type="ORF">AVDCRST_MAG34-1161</name>
</gene>
<name>A0A6J4LY81_9ACTN</name>
<dbReference type="AlphaFoldDB" id="A0A6J4LY81"/>
<protein>
    <recommendedName>
        <fullName evidence="2">Secreted protein</fullName>
    </recommendedName>
</protein>
<proteinExistence type="predicted"/>
<reference evidence="1" key="1">
    <citation type="submission" date="2020-02" db="EMBL/GenBank/DDBJ databases">
        <authorList>
            <person name="Meier V. D."/>
        </authorList>
    </citation>
    <scope>NUCLEOTIDE SEQUENCE</scope>
    <source>
        <strain evidence="1">AVDCRST_MAG34</strain>
    </source>
</reference>
<dbReference type="EMBL" id="CADCUI010000024">
    <property type="protein sequence ID" value="CAA9344632.1"/>
    <property type="molecule type" value="Genomic_DNA"/>
</dbReference>
<organism evidence="1">
    <name type="scientific">uncultured Nocardioidaceae bacterium</name>
    <dbReference type="NCBI Taxonomy" id="253824"/>
    <lineage>
        <taxon>Bacteria</taxon>
        <taxon>Bacillati</taxon>
        <taxon>Actinomycetota</taxon>
        <taxon>Actinomycetes</taxon>
        <taxon>Propionibacteriales</taxon>
        <taxon>Nocardioidaceae</taxon>
        <taxon>environmental samples</taxon>
    </lineage>
</organism>